<reference evidence="2" key="1">
    <citation type="submission" date="2025-08" db="UniProtKB">
        <authorList>
            <consortium name="RefSeq"/>
        </authorList>
    </citation>
    <scope>IDENTIFICATION</scope>
    <source>
        <tissue evidence="2">Entire body</tissue>
    </source>
</reference>
<dbReference type="CTD" id="41711"/>
<protein>
    <submittedName>
        <fullName evidence="2">Uncharacterized protein LOC108736002 isoform X1</fullName>
    </submittedName>
</protein>
<accession>A0A1W4WTC7</accession>
<name>A0A1W4WTC7_AGRPL</name>
<dbReference type="OrthoDB" id="6367990at2759"/>
<sequence length="141" mass="15879">MYNNGQQQIRSAEMSTKVIQISCFILLFIYFAESAAGSCLNYGHSCWGAHGKRNNAPPIPIARLEDETERLLLSKLIQASLQAKSLRKDPIGNVPTHDVFDGITQALDEPSQGELNKLRKSRLSEDHYAQSVKRLFKFLDE</sequence>
<dbReference type="InParanoid" id="A0A1W4WTC7"/>
<keyword evidence="1" id="KW-1185">Reference proteome</keyword>
<dbReference type="GeneID" id="108736002"/>
<dbReference type="AlphaFoldDB" id="A0A1W4WTC7"/>
<organism evidence="1 2">
    <name type="scientific">Agrilus planipennis</name>
    <name type="common">Emerald ash borer</name>
    <name type="synonym">Agrilus marcopoli</name>
    <dbReference type="NCBI Taxonomy" id="224129"/>
    <lineage>
        <taxon>Eukaryota</taxon>
        <taxon>Metazoa</taxon>
        <taxon>Ecdysozoa</taxon>
        <taxon>Arthropoda</taxon>
        <taxon>Hexapoda</taxon>
        <taxon>Insecta</taxon>
        <taxon>Pterygota</taxon>
        <taxon>Neoptera</taxon>
        <taxon>Endopterygota</taxon>
        <taxon>Coleoptera</taxon>
        <taxon>Polyphaga</taxon>
        <taxon>Elateriformia</taxon>
        <taxon>Buprestoidea</taxon>
        <taxon>Buprestidae</taxon>
        <taxon>Agrilinae</taxon>
        <taxon>Agrilus</taxon>
    </lineage>
</organism>
<proteinExistence type="predicted"/>
<evidence type="ECO:0000313" key="2">
    <source>
        <dbReference type="RefSeq" id="XP_018323752.1"/>
    </source>
</evidence>
<evidence type="ECO:0000313" key="1">
    <source>
        <dbReference type="Proteomes" id="UP000192223"/>
    </source>
</evidence>
<dbReference type="KEGG" id="apln:108736002"/>
<dbReference type="Proteomes" id="UP000192223">
    <property type="component" value="Unplaced"/>
</dbReference>
<gene>
    <name evidence="2" type="primary">LOC108736002</name>
</gene>
<dbReference type="RefSeq" id="XP_018323752.1">
    <property type="nucleotide sequence ID" value="XM_018468250.2"/>
</dbReference>